<keyword evidence="3" id="KW-1185">Reference proteome</keyword>
<dbReference type="EnsemblBacteria" id="ABF41663">
    <property type="protein sequence ID" value="ABF41663"/>
    <property type="gene ID" value="Acid345_2662"/>
</dbReference>
<protein>
    <submittedName>
        <fullName evidence="2">Uncharacterized protein</fullName>
    </submittedName>
</protein>
<dbReference type="EMBL" id="CP000360">
    <property type="protein sequence ID" value="ABF41663.1"/>
    <property type="molecule type" value="Genomic_DNA"/>
</dbReference>
<accession>Q1IN87</accession>
<evidence type="ECO:0000313" key="3">
    <source>
        <dbReference type="Proteomes" id="UP000002432"/>
    </source>
</evidence>
<dbReference type="OrthoDB" id="9962080at2"/>
<evidence type="ECO:0000313" key="2">
    <source>
        <dbReference type="EMBL" id="ABF41663.1"/>
    </source>
</evidence>
<dbReference type="RefSeq" id="WP_011523464.1">
    <property type="nucleotide sequence ID" value="NC_008009.1"/>
</dbReference>
<dbReference type="Proteomes" id="UP000002432">
    <property type="component" value="Chromosome"/>
</dbReference>
<keyword evidence="1" id="KW-1133">Transmembrane helix</keyword>
<dbReference type="HOGENOM" id="CLU_1394748_0_0_0"/>
<dbReference type="AlphaFoldDB" id="Q1IN87"/>
<keyword evidence="1" id="KW-0472">Membrane</keyword>
<proteinExistence type="predicted"/>
<organism evidence="2 3">
    <name type="scientific">Koribacter versatilis (strain Ellin345)</name>
    <dbReference type="NCBI Taxonomy" id="204669"/>
    <lineage>
        <taxon>Bacteria</taxon>
        <taxon>Pseudomonadati</taxon>
        <taxon>Acidobacteriota</taxon>
        <taxon>Terriglobia</taxon>
        <taxon>Terriglobales</taxon>
        <taxon>Candidatus Korobacteraceae</taxon>
        <taxon>Candidatus Korobacter</taxon>
    </lineage>
</organism>
<reference evidence="2 3" key="1">
    <citation type="journal article" date="2009" name="Appl. Environ. Microbiol.">
        <title>Three genomes from the phylum Acidobacteria provide insight into the lifestyles of these microorganisms in soils.</title>
        <authorList>
            <person name="Ward N.L."/>
            <person name="Challacombe J.F."/>
            <person name="Janssen P.H."/>
            <person name="Henrissat B."/>
            <person name="Coutinho P.M."/>
            <person name="Wu M."/>
            <person name="Xie G."/>
            <person name="Haft D.H."/>
            <person name="Sait M."/>
            <person name="Badger J."/>
            <person name="Barabote R.D."/>
            <person name="Bradley B."/>
            <person name="Brettin T.S."/>
            <person name="Brinkac L.M."/>
            <person name="Bruce D."/>
            <person name="Creasy T."/>
            <person name="Daugherty S.C."/>
            <person name="Davidsen T.M."/>
            <person name="DeBoy R.T."/>
            <person name="Detter J.C."/>
            <person name="Dodson R.J."/>
            <person name="Durkin A.S."/>
            <person name="Ganapathy A."/>
            <person name="Gwinn-Giglio M."/>
            <person name="Han C.S."/>
            <person name="Khouri H."/>
            <person name="Kiss H."/>
            <person name="Kothari S.P."/>
            <person name="Madupu R."/>
            <person name="Nelson K.E."/>
            <person name="Nelson W.C."/>
            <person name="Paulsen I."/>
            <person name="Penn K."/>
            <person name="Ren Q."/>
            <person name="Rosovitz M.J."/>
            <person name="Selengut J.D."/>
            <person name="Shrivastava S."/>
            <person name="Sullivan S.A."/>
            <person name="Tapia R."/>
            <person name="Thompson L.S."/>
            <person name="Watkins K.L."/>
            <person name="Yang Q."/>
            <person name="Yu C."/>
            <person name="Zafar N."/>
            <person name="Zhou L."/>
            <person name="Kuske C.R."/>
        </authorList>
    </citation>
    <scope>NUCLEOTIDE SEQUENCE [LARGE SCALE GENOMIC DNA]</scope>
    <source>
        <strain evidence="2 3">Ellin345</strain>
    </source>
</reference>
<gene>
    <name evidence="2" type="ordered locus">Acid345_2662</name>
</gene>
<feature type="transmembrane region" description="Helical" evidence="1">
    <location>
        <begin position="7"/>
        <end position="24"/>
    </location>
</feature>
<name>Q1IN87_KORVE</name>
<sequence>MKKFWNVTRWFILVGLVLVMVLMLSTPKRPSPRIGGGLQKQLAGQFEQKLEHLEAAKQEGVHGQTESFTAEEVNAGIQDMTANAETVMGTGRAEDAEVKIVGVNFIGDEAVGQFIVPRYGKDIYITMKAHLSAKDGYANLELTSAKIGNLDVPVSMINPRLQQRLAEPQQKERLKLPEFIADMRVEHGQLVFVEK</sequence>
<evidence type="ECO:0000256" key="1">
    <source>
        <dbReference type="SAM" id="Phobius"/>
    </source>
</evidence>
<dbReference type="KEGG" id="aba:Acid345_2662"/>
<keyword evidence="1" id="KW-0812">Transmembrane</keyword>